<keyword evidence="3 7" id="KW-0479">Metal-binding</keyword>
<dbReference type="InterPro" id="IPR017972">
    <property type="entry name" value="Cyt_P450_CS"/>
</dbReference>
<comment type="similarity">
    <text evidence="1 7">Belongs to the cytochrome P450 family.</text>
</comment>
<accession>A0A818HEY4</accession>
<dbReference type="SUPFAM" id="SSF48264">
    <property type="entry name" value="Cytochrome P450"/>
    <property type="match status" value="1"/>
</dbReference>
<dbReference type="AlphaFoldDB" id="A0A818HEY4"/>
<evidence type="ECO:0000256" key="2">
    <source>
        <dbReference type="ARBA" id="ARBA00022617"/>
    </source>
</evidence>
<dbReference type="InterPro" id="IPR001128">
    <property type="entry name" value="Cyt_P450"/>
</dbReference>
<evidence type="ECO:0000313" key="8">
    <source>
        <dbReference type="EMBL" id="CAF3507085.1"/>
    </source>
</evidence>
<proteinExistence type="inferred from homology"/>
<keyword evidence="4 7" id="KW-0560">Oxidoreductase</keyword>
<sequence>MIELLKIIYQQQQHLFQALSIELDTSLNSNSTLMMSRKTLTTSNSTPNFLPKFPYEADPYMPQQLQNMETFTLSSCGDCYQQINMLYLGGYCTRLQADVYSIHYDRELWSPDDPYTFVLERHKAKRHPMAYIPFGADPRICIGMRFALIEMKIDEWKQESINKIHRVANDARQQIKNLINEHTTELTESLTKIALELRKAREDDDFYDTDLQQWMGKLNKLKKDFAQISNINIIQEDSRLIRRTFTSAVDKFEFDIICHSIKIVDPFCFARSIDSLRFNVFSRRNCS</sequence>
<reference evidence="8" key="1">
    <citation type="submission" date="2021-02" db="EMBL/GenBank/DDBJ databases">
        <authorList>
            <person name="Nowell W R."/>
        </authorList>
    </citation>
    <scope>NUCLEOTIDE SEQUENCE</scope>
</reference>
<dbReference type="GO" id="GO:0008395">
    <property type="term" value="F:steroid hydroxylase activity"/>
    <property type="evidence" value="ECO:0007669"/>
    <property type="project" value="TreeGrafter"/>
</dbReference>
<dbReference type="EMBL" id="CAJOAX010000094">
    <property type="protein sequence ID" value="CAF3507085.1"/>
    <property type="molecule type" value="Genomic_DNA"/>
</dbReference>
<keyword evidence="7" id="KW-0503">Monooxygenase</keyword>
<evidence type="ECO:0000256" key="7">
    <source>
        <dbReference type="RuleBase" id="RU000461"/>
    </source>
</evidence>
<name>A0A818HEY4_9BILA</name>
<dbReference type="PANTHER" id="PTHR24302">
    <property type="entry name" value="CYTOCHROME P450 FAMILY 3"/>
    <property type="match status" value="1"/>
</dbReference>
<comment type="caution">
    <text evidence="8">The sequence shown here is derived from an EMBL/GenBank/DDBJ whole genome shotgun (WGS) entry which is preliminary data.</text>
</comment>
<keyword evidence="2 7" id="KW-0349">Heme</keyword>
<evidence type="ECO:0000256" key="1">
    <source>
        <dbReference type="ARBA" id="ARBA00010617"/>
    </source>
</evidence>
<dbReference type="Pfam" id="PF00067">
    <property type="entry name" value="p450"/>
    <property type="match status" value="1"/>
</dbReference>
<dbReference type="Gene3D" id="1.10.630.10">
    <property type="entry name" value="Cytochrome P450"/>
    <property type="match status" value="1"/>
</dbReference>
<evidence type="ECO:0008006" key="10">
    <source>
        <dbReference type="Google" id="ProtNLM"/>
    </source>
</evidence>
<keyword evidence="5 7" id="KW-0408">Iron</keyword>
<dbReference type="GO" id="GO:0020037">
    <property type="term" value="F:heme binding"/>
    <property type="evidence" value="ECO:0007669"/>
    <property type="project" value="InterPro"/>
</dbReference>
<gene>
    <name evidence="8" type="ORF">OTI717_LOCUS2040</name>
</gene>
<comment type="function">
    <text evidence="6">Cytochromes P450 are a group of heme-thiolate monooxygenases. They oxidize a variety of structurally unrelated compounds, including steroids, fatty acids, and xenobiotics.</text>
</comment>
<evidence type="ECO:0000256" key="6">
    <source>
        <dbReference type="ARBA" id="ARBA00043906"/>
    </source>
</evidence>
<dbReference type="GO" id="GO:0005506">
    <property type="term" value="F:iron ion binding"/>
    <property type="evidence" value="ECO:0007669"/>
    <property type="project" value="InterPro"/>
</dbReference>
<evidence type="ECO:0000256" key="4">
    <source>
        <dbReference type="ARBA" id="ARBA00023002"/>
    </source>
</evidence>
<dbReference type="PANTHER" id="PTHR24302:SF15">
    <property type="entry name" value="FATTY-ACID PEROXYGENASE"/>
    <property type="match status" value="1"/>
</dbReference>
<dbReference type="InterPro" id="IPR036396">
    <property type="entry name" value="Cyt_P450_sf"/>
</dbReference>
<evidence type="ECO:0000256" key="5">
    <source>
        <dbReference type="ARBA" id="ARBA00023004"/>
    </source>
</evidence>
<evidence type="ECO:0000256" key="3">
    <source>
        <dbReference type="ARBA" id="ARBA00022723"/>
    </source>
</evidence>
<dbReference type="Proteomes" id="UP000663823">
    <property type="component" value="Unassembled WGS sequence"/>
</dbReference>
<evidence type="ECO:0000313" key="9">
    <source>
        <dbReference type="Proteomes" id="UP000663823"/>
    </source>
</evidence>
<dbReference type="GO" id="GO:0016705">
    <property type="term" value="F:oxidoreductase activity, acting on paired donors, with incorporation or reduction of molecular oxygen"/>
    <property type="evidence" value="ECO:0007669"/>
    <property type="project" value="InterPro"/>
</dbReference>
<protein>
    <recommendedName>
        <fullName evidence="10">Cytochrome P450</fullName>
    </recommendedName>
</protein>
<organism evidence="8 9">
    <name type="scientific">Rotaria sordida</name>
    <dbReference type="NCBI Taxonomy" id="392033"/>
    <lineage>
        <taxon>Eukaryota</taxon>
        <taxon>Metazoa</taxon>
        <taxon>Spiralia</taxon>
        <taxon>Gnathifera</taxon>
        <taxon>Rotifera</taxon>
        <taxon>Eurotatoria</taxon>
        <taxon>Bdelloidea</taxon>
        <taxon>Philodinida</taxon>
        <taxon>Philodinidae</taxon>
        <taxon>Rotaria</taxon>
    </lineage>
</organism>
<dbReference type="InterPro" id="IPR050705">
    <property type="entry name" value="Cytochrome_P450_3A"/>
</dbReference>
<dbReference type="PROSITE" id="PS00086">
    <property type="entry name" value="CYTOCHROME_P450"/>
    <property type="match status" value="1"/>
</dbReference>